<organism evidence="6 7">
    <name type="scientific">Paramecium primaurelia</name>
    <dbReference type="NCBI Taxonomy" id="5886"/>
    <lineage>
        <taxon>Eukaryota</taxon>
        <taxon>Sar</taxon>
        <taxon>Alveolata</taxon>
        <taxon>Ciliophora</taxon>
        <taxon>Intramacronucleata</taxon>
        <taxon>Oligohymenophorea</taxon>
        <taxon>Peniculida</taxon>
        <taxon>Parameciidae</taxon>
        <taxon>Paramecium</taxon>
    </lineage>
</organism>
<comment type="caution">
    <text evidence="6">The sequence shown here is derived from an EMBL/GenBank/DDBJ whole genome shotgun (WGS) entry which is preliminary data.</text>
</comment>
<gene>
    <name evidence="6" type="ORF">PPRIM_AZ9-3.1.T0500243</name>
</gene>
<feature type="repeat" description="TPR" evidence="3">
    <location>
        <begin position="453"/>
        <end position="486"/>
    </location>
</feature>
<dbReference type="AlphaFoldDB" id="A0A8S1M0W8"/>
<dbReference type="EMBL" id="CAJJDM010000050">
    <property type="protein sequence ID" value="CAD8073169.1"/>
    <property type="molecule type" value="Genomic_DNA"/>
</dbReference>
<accession>A0A8S1M0W8</accession>
<keyword evidence="4" id="KW-0175">Coiled coil</keyword>
<name>A0A8S1M0W8_PARPR</name>
<reference evidence="6" key="1">
    <citation type="submission" date="2021-01" db="EMBL/GenBank/DDBJ databases">
        <authorList>
            <consortium name="Genoscope - CEA"/>
            <person name="William W."/>
        </authorList>
    </citation>
    <scope>NUCLEOTIDE SEQUENCE</scope>
</reference>
<dbReference type="Pfam" id="PF07719">
    <property type="entry name" value="TPR_2"/>
    <property type="match status" value="1"/>
</dbReference>
<feature type="repeat" description="TPR" evidence="3">
    <location>
        <begin position="280"/>
        <end position="313"/>
    </location>
</feature>
<keyword evidence="7" id="KW-1185">Reference proteome</keyword>
<feature type="repeat" description="TPR" evidence="3">
    <location>
        <begin position="108"/>
        <end position="141"/>
    </location>
</feature>
<feature type="repeat" description="TPR" evidence="3">
    <location>
        <begin position="348"/>
        <end position="381"/>
    </location>
</feature>
<feature type="repeat" description="TPR" evidence="3">
    <location>
        <begin position="521"/>
        <end position="554"/>
    </location>
</feature>
<evidence type="ECO:0000313" key="6">
    <source>
        <dbReference type="EMBL" id="CAD8073169.1"/>
    </source>
</evidence>
<dbReference type="GO" id="GO:0007091">
    <property type="term" value="P:metaphase/anaphase transition of mitotic cell cycle"/>
    <property type="evidence" value="ECO:0007669"/>
    <property type="project" value="TreeGrafter"/>
</dbReference>
<feature type="repeat" description="TPR" evidence="3">
    <location>
        <begin position="555"/>
        <end position="588"/>
    </location>
</feature>
<dbReference type="SMART" id="SM00028">
    <property type="entry name" value="TPR"/>
    <property type="match status" value="14"/>
</dbReference>
<protein>
    <recommendedName>
        <fullName evidence="5">Tetratricopeptide repeat protein 21A/21B N-terminal ARM repeat domain-containing protein</fullName>
    </recommendedName>
</protein>
<dbReference type="PROSITE" id="PS50293">
    <property type="entry name" value="TPR_REGION"/>
    <property type="match status" value="1"/>
</dbReference>
<dbReference type="InterPro" id="IPR056833">
    <property type="entry name" value="ARM_TT21_N"/>
</dbReference>
<dbReference type="PANTHER" id="PTHR12558">
    <property type="entry name" value="CELL DIVISION CYCLE 16,23,27"/>
    <property type="match status" value="1"/>
</dbReference>
<dbReference type="GO" id="GO:0005737">
    <property type="term" value="C:cytoplasm"/>
    <property type="evidence" value="ECO:0007669"/>
    <property type="project" value="TreeGrafter"/>
</dbReference>
<keyword evidence="2 3" id="KW-0802">TPR repeat</keyword>
<dbReference type="GO" id="GO:0051301">
    <property type="term" value="P:cell division"/>
    <property type="evidence" value="ECO:0007669"/>
    <property type="project" value="TreeGrafter"/>
</dbReference>
<dbReference type="GO" id="GO:0016567">
    <property type="term" value="P:protein ubiquitination"/>
    <property type="evidence" value="ECO:0007669"/>
    <property type="project" value="TreeGrafter"/>
</dbReference>
<dbReference type="InterPro" id="IPR019734">
    <property type="entry name" value="TPR_rpt"/>
</dbReference>
<evidence type="ECO:0000256" key="3">
    <source>
        <dbReference type="PROSITE-ProRule" id="PRU00339"/>
    </source>
</evidence>
<keyword evidence="1" id="KW-0677">Repeat</keyword>
<evidence type="ECO:0000256" key="1">
    <source>
        <dbReference type="ARBA" id="ARBA00022737"/>
    </source>
</evidence>
<evidence type="ECO:0000256" key="2">
    <source>
        <dbReference type="ARBA" id="ARBA00022803"/>
    </source>
</evidence>
<dbReference type="PROSITE" id="PS50005">
    <property type="entry name" value="TPR"/>
    <property type="match status" value="8"/>
</dbReference>
<dbReference type="InterPro" id="IPR013105">
    <property type="entry name" value="TPR_2"/>
</dbReference>
<feature type="repeat" description="TPR" evidence="3">
    <location>
        <begin position="419"/>
        <end position="452"/>
    </location>
</feature>
<feature type="domain" description="Tetratricopeptide repeat protein 21A/21B N-terminal ARM repeat" evidence="5">
    <location>
        <begin position="329"/>
        <end position="541"/>
    </location>
</feature>
<feature type="coiled-coil region" evidence="4">
    <location>
        <begin position="527"/>
        <end position="554"/>
    </location>
</feature>
<dbReference type="GO" id="GO:0031145">
    <property type="term" value="P:anaphase-promoting complex-dependent catabolic process"/>
    <property type="evidence" value="ECO:0007669"/>
    <property type="project" value="TreeGrafter"/>
</dbReference>
<dbReference type="OMA" id="ECERQYS"/>
<dbReference type="Proteomes" id="UP000688137">
    <property type="component" value="Unassembled WGS sequence"/>
</dbReference>
<dbReference type="Pfam" id="PF25062">
    <property type="entry name" value="ARM_TT21_N"/>
    <property type="match status" value="1"/>
</dbReference>
<evidence type="ECO:0000259" key="5">
    <source>
        <dbReference type="Pfam" id="PF25062"/>
    </source>
</evidence>
<sequence length="829" mass="96392">MGSGATKEKPNSLNQIEQNQSSLTQIGQNDGSPQIFTLKNNPQLSKAFNLLKKQQFQEAIIILDILIEKNPNLADAQYLKGLAYLGLNDLQNALCYCKVATDIDKKHTNALAEIGNIYTLERKYEEALVIFHQLIELNEKSFEGNFGIGFINLLLNNLEIAEPYFKNALKIKSKDKAALLNYGHLLIKQQKYDESLQYYEQALKEDPKYSDAINAITNVYLRQKKYDQLFEFLDNLGDQKISKVKSVILNCKSQAYYGLKQYDNSMKLCEEVLEYDPNNYDSLYGMGMCLYHQNQLHKAMTYFNQIIHNNPLDLKTLKIITKISSTLQLYYQLSDCCDKIIQLGFGDQSIYYYRGLAFMNQKQYQNAIDDFDKSLSYDQNNIIALKNKAICLTQIKDFDQAVLCYDIILKQSKDVQQKQDLYYEKGYCHLLGQQFFSAKTNFDSALQLKPKNDNLILKIANAYRDNNNIQPATNMYDRLIKMKPDNPLYYAEKAQLLDQLGNQKEAKLLYDKAISLQNDNPKFYIQRAKIQIQIQEFDEAIEDLQQAIKLNDQDSEIFFELGQLFYGKQNFEQCIVQLQKAIDINDNVEKYHLKYAQALQMQDFDQEAIEYLQSIIVKHADFDNCKNLLENSNVNSFSSREYTNVFAYFMISMFSEGMVDENRSIDVVREESLRFIQEKLKSEFPKIPNIFEIITNLMTQKYDYNLIKNKKEIKRILAILYKNKFEQQQQCIMDFIESGRRITKLKENDLKNDDQNINNQLQEIFLQQCSEFQLGQFQSKASALAISDSVALITGILLSYNKLVQTKQPFKNQIYDLIKNGSLSKLKQK</sequence>
<dbReference type="Pfam" id="PF13432">
    <property type="entry name" value="TPR_16"/>
    <property type="match status" value="1"/>
</dbReference>
<dbReference type="Pfam" id="PF14559">
    <property type="entry name" value="TPR_19"/>
    <property type="match status" value="1"/>
</dbReference>
<feature type="repeat" description="TPR" evidence="3">
    <location>
        <begin position="176"/>
        <end position="209"/>
    </location>
</feature>
<evidence type="ECO:0000313" key="7">
    <source>
        <dbReference type="Proteomes" id="UP000688137"/>
    </source>
</evidence>
<proteinExistence type="predicted"/>
<evidence type="ECO:0000256" key="4">
    <source>
        <dbReference type="SAM" id="Coils"/>
    </source>
</evidence>
<dbReference type="PANTHER" id="PTHR12558:SF44">
    <property type="entry name" value="TETRATRICOPEPTIDE REPEAT-CONTAINING PROTEIN"/>
    <property type="match status" value="1"/>
</dbReference>
<dbReference type="GO" id="GO:0005680">
    <property type="term" value="C:anaphase-promoting complex"/>
    <property type="evidence" value="ECO:0007669"/>
    <property type="project" value="TreeGrafter"/>
</dbReference>